<name>T1KQV3_TETUR</name>
<keyword evidence="8" id="KW-0479">Metal-binding</keyword>
<dbReference type="EMBL" id="CAEY01000382">
    <property type="status" value="NOT_ANNOTATED_CDS"/>
    <property type="molecule type" value="Genomic_DNA"/>
</dbReference>
<dbReference type="OrthoDB" id="6501032at2759"/>
<evidence type="ECO:0000256" key="6">
    <source>
        <dbReference type="ARBA" id="ARBA00021721"/>
    </source>
</evidence>
<dbReference type="AlphaFoldDB" id="T1KQV3"/>
<evidence type="ECO:0000256" key="4">
    <source>
        <dbReference type="ARBA" id="ARBA00009659"/>
    </source>
</evidence>
<dbReference type="GO" id="GO:0046872">
    <property type="term" value="F:metal ion binding"/>
    <property type="evidence" value="ECO:0007669"/>
    <property type="project" value="UniProtKB-KW"/>
</dbReference>
<dbReference type="InterPro" id="IPR033113">
    <property type="entry name" value="PLA2_histidine"/>
</dbReference>
<comment type="similarity">
    <text evidence="4">Belongs to the phospholipase A2 family. Group III subfamily.</text>
</comment>
<gene>
    <name evidence="17" type="primary">107366574</name>
</gene>
<keyword evidence="7" id="KW-0964">Secreted</keyword>
<dbReference type="CDD" id="cd04704">
    <property type="entry name" value="PLA2_bee_venom_like"/>
    <property type="match status" value="1"/>
</dbReference>
<comment type="catalytic activity">
    <reaction evidence="1">
        <text>a 1,2-diacyl-sn-glycero-3-phosphocholine + H2O = a 1-acyl-sn-glycero-3-phosphocholine + a fatty acid + H(+)</text>
        <dbReference type="Rhea" id="RHEA:15801"/>
        <dbReference type="ChEBI" id="CHEBI:15377"/>
        <dbReference type="ChEBI" id="CHEBI:15378"/>
        <dbReference type="ChEBI" id="CHEBI:28868"/>
        <dbReference type="ChEBI" id="CHEBI:57643"/>
        <dbReference type="ChEBI" id="CHEBI:58168"/>
        <dbReference type="EC" id="3.1.1.4"/>
    </reaction>
</comment>
<dbReference type="Proteomes" id="UP000015104">
    <property type="component" value="Unassembled WGS sequence"/>
</dbReference>
<evidence type="ECO:0000256" key="11">
    <source>
        <dbReference type="ARBA" id="ARBA00022963"/>
    </source>
</evidence>
<evidence type="ECO:0000313" key="18">
    <source>
        <dbReference type="Proteomes" id="UP000015104"/>
    </source>
</evidence>
<dbReference type="PROSITE" id="PS00118">
    <property type="entry name" value="PA2_HIS"/>
    <property type="match status" value="1"/>
</dbReference>
<proteinExistence type="inferred from homology"/>
<evidence type="ECO:0000256" key="3">
    <source>
        <dbReference type="ARBA" id="ARBA00004613"/>
    </source>
</evidence>
<dbReference type="HOGENOM" id="CLU_712372_0_0_1"/>
<dbReference type="InterPro" id="IPR016090">
    <property type="entry name" value="PLA2-like_dom"/>
</dbReference>
<evidence type="ECO:0000256" key="10">
    <source>
        <dbReference type="ARBA" id="ARBA00022837"/>
    </source>
</evidence>
<dbReference type="EnsemblMetazoa" id="tetur18g01280.1">
    <property type="protein sequence ID" value="tetur18g01280.1"/>
    <property type="gene ID" value="tetur18g01280"/>
</dbReference>
<evidence type="ECO:0000256" key="9">
    <source>
        <dbReference type="ARBA" id="ARBA00022801"/>
    </source>
</evidence>
<dbReference type="SUPFAM" id="SSF48619">
    <property type="entry name" value="Phospholipase A2, PLA2"/>
    <property type="match status" value="1"/>
</dbReference>
<dbReference type="Pfam" id="PF05826">
    <property type="entry name" value="Phospholip_A2_2"/>
    <property type="match status" value="1"/>
</dbReference>
<organism evidence="17 18">
    <name type="scientific">Tetranychus urticae</name>
    <name type="common">Two-spotted spider mite</name>
    <dbReference type="NCBI Taxonomy" id="32264"/>
    <lineage>
        <taxon>Eukaryota</taxon>
        <taxon>Metazoa</taxon>
        <taxon>Ecdysozoa</taxon>
        <taxon>Arthropoda</taxon>
        <taxon>Chelicerata</taxon>
        <taxon>Arachnida</taxon>
        <taxon>Acari</taxon>
        <taxon>Acariformes</taxon>
        <taxon>Trombidiformes</taxon>
        <taxon>Prostigmata</taxon>
        <taxon>Eleutherengona</taxon>
        <taxon>Raphignathae</taxon>
        <taxon>Tetranychoidea</taxon>
        <taxon>Tetranychidae</taxon>
        <taxon>Tetranychus</taxon>
    </lineage>
</organism>
<dbReference type="EC" id="3.1.1.4" evidence="5"/>
<keyword evidence="12" id="KW-0443">Lipid metabolism</keyword>
<evidence type="ECO:0000256" key="15">
    <source>
        <dbReference type="ARBA" id="ARBA00029903"/>
    </source>
</evidence>
<comment type="subcellular location">
    <subcellularLocation>
        <location evidence="3">Secreted</location>
    </subcellularLocation>
</comment>
<dbReference type="GO" id="GO:0016042">
    <property type="term" value="P:lipid catabolic process"/>
    <property type="evidence" value="ECO:0007669"/>
    <property type="project" value="UniProtKB-KW"/>
</dbReference>
<evidence type="ECO:0000256" key="14">
    <source>
        <dbReference type="ARBA" id="ARBA00023157"/>
    </source>
</evidence>
<evidence type="ECO:0000256" key="13">
    <source>
        <dbReference type="ARBA" id="ARBA00023145"/>
    </source>
</evidence>
<reference evidence="17" key="2">
    <citation type="submission" date="2015-06" db="UniProtKB">
        <authorList>
            <consortium name="EnsemblMetazoa"/>
        </authorList>
    </citation>
    <scope>IDENTIFICATION</scope>
</reference>
<dbReference type="KEGG" id="tut:107366574"/>
<evidence type="ECO:0000256" key="1">
    <source>
        <dbReference type="ARBA" id="ARBA00001604"/>
    </source>
</evidence>
<dbReference type="OMA" id="WEIDLCC"/>
<evidence type="ECO:0000259" key="16">
    <source>
        <dbReference type="Pfam" id="PF05826"/>
    </source>
</evidence>
<evidence type="ECO:0000256" key="5">
    <source>
        <dbReference type="ARBA" id="ARBA00013278"/>
    </source>
</evidence>
<dbReference type="InterPro" id="IPR036444">
    <property type="entry name" value="PLipase_A2_dom_sf"/>
</dbReference>
<keyword evidence="14" id="KW-1015">Disulfide bond</keyword>
<dbReference type="GO" id="GO:0005576">
    <property type="term" value="C:extracellular region"/>
    <property type="evidence" value="ECO:0007669"/>
    <property type="project" value="UniProtKB-SubCell"/>
</dbReference>
<dbReference type="PANTHER" id="PTHR12253">
    <property type="entry name" value="RH14732P"/>
    <property type="match status" value="1"/>
</dbReference>
<dbReference type="GO" id="GO:0004623">
    <property type="term" value="F:phospholipase A2 activity"/>
    <property type="evidence" value="ECO:0007669"/>
    <property type="project" value="UniProtKB-EC"/>
</dbReference>
<feature type="domain" description="Phospholipase A2-like central" evidence="16">
    <location>
        <begin position="254"/>
        <end position="349"/>
    </location>
</feature>
<evidence type="ECO:0000256" key="8">
    <source>
        <dbReference type="ARBA" id="ARBA00022723"/>
    </source>
</evidence>
<dbReference type="GO" id="GO:0050482">
    <property type="term" value="P:arachidonate secretion"/>
    <property type="evidence" value="ECO:0007669"/>
    <property type="project" value="InterPro"/>
</dbReference>
<reference evidence="18" key="1">
    <citation type="submission" date="2011-08" db="EMBL/GenBank/DDBJ databases">
        <authorList>
            <person name="Rombauts S."/>
        </authorList>
    </citation>
    <scope>NUCLEOTIDE SEQUENCE</scope>
    <source>
        <strain evidence="18">London</strain>
    </source>
</reference>
<evidence type="ECO:0000256" key="7">
    <source>
        <dbReference type="ARBA" id="ARBA00022525"/>
    </source>
</evidence>
<dbReference type="Gene3D" id="1.20.90.10">
    <property type="entry name" value="Phospholipase A2 domain"/>
    <property type="match status" value="1"/>
</dbReference>
<dbReference type="FunFam" id="1.20.90.10:FF:000002">
    <property type="entry name" value="Phospholipase A2 group III"/>
    <property type="match status" value="1"/>
</dbReference>
<evidence type="ECO:0000256" key="12">
    <source>
        <dbReference type="ARBA" id="ARBA00023098"/>
    </source>
</evidence>
<keyword evidence="18" id="KW-1185">Reference proteome</keyword>
<dbReference type="eggNOG" id="ENOG502S4FK">
    <property type="taxonomic scope" value="Eukaryota"/>
</dbReference>
<dbReference type="GO" id="GO:0006644">
    <property type="term" value="P:phospholipid metabolic process"/>
    <property type="evidence" value="ECO:0007669"/>
    <property type="project" value="InterPro"/>
</dbReference>
<keyword evidence="9" id="KW-0378">Hydrolase</keyword>
<keyword evidence="10" id="KW-0106">Calcium</keyword>
<evidence type="ECO:0000256" key="2">
    <source>
        <dbReference type="ARBA" id="ARBA00001913"/>
    </source>
</evidence>
<evidence type="ECO:0000313" key="17">
    <source>
        <dbReference type="EnsemblMetazoa" id="tetur18g01280.1"/>
    </source>
</evidence>
<sequence length="388" mass="43914">MNSSAVKKSNFSKFILINLLSNLKLQLLLLLLPIKLITCLPASSTFVTSNVNHHKNHVNYGLKKYKSTLIGQDKPNVSSYWLLSPSPSASAPWTSFVALGSEEVKNIAINEPPSSSVSISPSTEDLSSSSSRNETVNLYSSIGRPLTSSFRTNIYRCDKTLAIIDYIDENRIFRCELFDLEKRLDEAKDAASQRRVPIVNVSFSFLQNLISRCQDLERFNIQNGPTAMNLQSDDQSEANRGNSTDSIYGFWRGIIPGTKWCGPGDIAKDYFDVGQIWEIDLCCRAHDHCPYRLKAFRTDYGLINLAFYTRSHCECDEEFHRCLKKSNTNLGSTLGNIYFNVMQVQCFKEEEETSCVRSRFNSNGQKECISYAPNGNRKMIFSQPKPYN</sequence>
<dbReference type="STRING" id="32264.T1KQV3"/>
<accession>T1KQV3</accession>
<protein>
    <recommendedName>
        <fullName evidence="6">Phospholipase A2</fullName>
        <ecNumber evidence="5">3.1.1.4</ecNumber>
    </recommendedName>
    <alternativeName>
        <fullName evidence="15">Phosphatidylcholine 2-acylhydrolase</fullName>
    </alternativeName>
</protein>
<keyword evidence="11" id="KW-0442">Lipid degradation</keyword>
<comment type="cofactor">
    <cofactor evidence="2">
        <name>Ca(2+)</name>
        <dbReference type="ChEBI" id="CHEBI:29108"/>
    </cofactor>
</comment>
<keyword evidence="13" id="KW-0865">Zymogen</keyword>